<sequence>MAESFVFDITDSLLGKLASYVYEEASRAYGVSKDLQRIKDTLSIVRGLLLDAEHKKNQQHALREWLKQIQNICYDAEDVLDEFELQHKKKQVLEASGSTMVKVSHLFSSSSPLAFRFKMAHQLKKLKNRLNKVAADGTGFGLVRIHDEPRLAVQRRELTHSHVDASSVIGRENEKESIIKLLMESNPQGLGTKSMSVIPIVGIGGLGKTTLAKLVFNDKKIDEVFQLKIWVCVPDDFDIRKIIIKIINSAFSSTSAPPSVAFAHQEDINHFDIEQLQIRLRHKLYGQKFILVLDDIWNDDRAKWIELTDLINVGAAESKIIVTTRSNSIASMMGTVSPYVLEGLSLDNCLSLFVKWAFKDGDEEKYSNLVEIGKEIVKKCAGVPLAVRTLGSSLFSKYDLNKWIFVRDHEIWKLEQKKDDILPALKLSYDEMPSYLRQCFAYFSLFPKNDAIIVINITTL</sequence>
<comment type="caution">
    <text evidence="1">The sequence shown here is derived from an EMBL/GenBank/DDBJ whole genome shotgun (WGS) entry which is preliminary data.</text>
</comment>
<evidence type="ECO:0000313" key="2">
    <source>
        <dbReference type="Proteomes" id="UP001177021"/>
    </source>
</evidence>
<organism evidence="1 2">
    <name type="scientific">Trifolium pratense</name>
    <name type="common">Red clover</name>
    <dbReference type="NCBI Taxonomy" id="57577"/>
    <lineage>
        <taxon>Eukaryota</taxon>
        <taxon>Viridiplantae</taxon>
        <taxon>Streptophyta</taxon>
        <taxon>Embryophyta</taxon>
        <taxon>Tracheophyta</taxon>
        <taxon>Spermatophyta</taxon>
        <taxon>Magnoliopsida</taxon>
        <taxon>eudicotyledons</taxon>
        <taxon>Gunneridae</taxon>
        <taxon>Pentapetalae</taxon>
        <taxon>rosids</taxon>
        <taxon>fabids</taxon>
        <taxon>Fabales</taxon>
        <taxon>Fabaceae</taxon>
        <taxon>Papilionoideae</taxon>
        <taxon>50 kb inversion clade</taxon>
        <taxon>NPAAA clade</taxon>
        <taxon>Hologalegina</taxon>
        <taxon>IRL clade</taxon>
        <taxon>Trifolieae</taxon>
        <taxon>Trifolium</taxon>
    </lineage>
</organism>
<dbReference type="Proteomes" id="UP001177021">
    <property type="component" value="Unassembled WGS sequence"/>
</dbReference>
<keyword evidence="2" id="KW-1185">Reference proteome</keyword>
<reference evidence="1" key="1">
    <citation type="submission" date="2023-10" db="EMBL/GenBank/DDBJ databases">
        <authorList>
            <person name="Rodriguez Cubillos JULIANA M."/>
            <person name="De Vega J."/>
        </authorList>
    </citation>
    <scope>NUCLEOTIDE SEQUENCE</scope>
</reference>
<accession>A0ACB0LSW3</accession>
<proteinExistence type="predicted"/>
<evidence type="ECO:0000313" key="1">
    <source>
        <dbReference type="EMBL" id="CAJ2671463.1"/>
    </source>
</evidence>
<dbReference type="EMBL" id="CASHSV030000615">
    <property type="protein sequence ID" value="CAJ2671463.1"/>
    <property type="molecule type" value="Genomic_DNA"/>
</dbReference>
<gene>
    <name evidence="1" type="ORF">MILVUS5_LOCUS35294</name>
</gene>
<protein>
    <submittedName>
        <fullName evidence="1">Uncharacterized protein</fullName>
    </submittedName>
</protein>
<name>A0ACB0LSW3_TRIPR</name>